<protein>
    <recommendedName>
        <fullName evidence="2">Exportin-1/Importin-beta-like domain-containing protein</fullName>
    </recommendedName>
</protein>
<dbReference type="InterPro" id="IPR057942">
    <property type="entry name" value="TPR_TNPO3_IPO13_3rd"/>
</dbReference>
<gene>
    <name evidence="3" type="ORF">CXG81DRAFT_26906</name>
</gene>
<dbReference type="InterPro" id="IPR011989">
    <property type="entry name" value="ARM-like"/>
</dbReference>
<evidence type="ECO:0000256" key="1">
    <source>
        <dbReference type="SAM" id="MobiDB-lite"/>
    </source>
</evidence>
<dbReference type="PANTHER" id="PTHR12363:SF53">
    <property type="entry name" value="MRNA TRANSPORT REGULATOR MTR10"/>
    <property type="match status" value="1"/>
</dbReference>
<name>A0A4P9X5I1_9FUNG</name>
<dbReference type="InterPro" id="IPR051345">
    <property type="entry name" value="Importin_beta-like_NTR"/>
</dbReference>
<feature type="region of interest" description="Disordered" evidence="1">
    <location>
        <begin position="1"/>
        <end position="30"/>
    </location>
</feature>
<evidence type="ECO:0000259" key="2">
    <source>
        <dbReference type="Pfam" id="PF08389"/>
    </source>
</evidence>
<dbReference type="STRING" id="1555241.A0A4P9X5I1"/>
<dbReference type="Pfam" id="PF08389">
    <property type="entry name" value="Xpo1"/>
    <property type="match status" value="1"/>
</dbReference>
<dbReference type="PANTHER" id="PTHR12363">
    <property type="entry name" value="TRANSPORTIN 3 AND IMPORTIN 13"/>
    <property type="match status" value="1"/>
</dbReference>
<dbReference type="EMBL" id="ML014219">
    <property type="protein sequence ID" value="RKP00375.1"/>
    <property type="molecule type" value="Genomic_DNA"/>
</dbReference>
<feature type="compositionally biased region" description="Low complexity" evidence="1">
    <location>
        <begin position="1"/>
        <end position="16"/>
    </location>
</feature>
<dbReference type="Pfam" id="PF24138">
    <property type="entry name" value="TPR_TNPO3_IPO13_2nd"/>
    <property type="match status" value="1"/>
</dbReference>
<dbReference type="GO" id="GO:0005737">
    <property type="term" value="C:cytoplasm"/>
    <property type="evidence" value="ECO:0007669"/>
    <property type="project" value="TreeGrafter"/>
</dbReference>
<dbReference type="SUPFAM" id="SSF48371">
    <property type="entry name" value="ARM repeat"/>
    <property type="match status" value="1"/>
</dbReference>
<dbReference type="InterPro" id="IPR013598">
    <property type="entry name" value="Exportin-1/Importin-b-like"/>
</dbReference>
<dbReference type="InterPro" id="IPR057941">
    <property type="entry name" value="TPR_TNPO3_IPO13_2nd"/>
</dbReference>
<dbReference type="GO" id="GO:0006606">
    <property type="term" value="P:protein import into nucleus"/>
    <property type="evidence" value="ECO:0007669"/>
    <property type="project" value="TreeGrafter"/>
</dbReference>
<dbReference type="AlphaFoldDB" id="A0A4P9X5I1"/>
<dbReference type="Gene3D" id="1.25.10.10">
    <property type="entry name" value="Leucine-rich Repeat Variant"/>
    <property type="match status" value="1"/>
</dbReference>
<dbReference type="InterPro" id="IPR016024">
    <property type="entry name" value="ARM-type_fold"/>
</dbReference>
<reference evidence="4" key="1">
    <citation type="journal article" date="2018" name="Nat. Microbiol.">
        <title>Leveraging single-cell genomics to expand the fungal tree of life.</title>
        <authorList>
            <person name="Ahrendt S.R."/>
            <person name="Quandt C.A."/>
            <person name="Ciobanu D."/>
            <person name="Clum A."/>
            <person name="Salamov A."/>
            <person name="Andreopoulos B."/>
            <person name="Cheng J.F."/>
            <person name="Woyke T."/>
            <person name="Pelin A."/>
            <person name="Henrissat B."/>
            <person name="Reynolds N.K."/>
            <person name="Benny G.L."/>
            <person name="Smith M.E."/>
            <person name="James T.Y."/>
            <person name="Grigoriev I.V."/>
        </authorList>
    </citation>
    <scope>NUCLEOTIDE SEQUENCE [LARGE SCALE GENOMIC DNA]</scope>
    <source>
        <strain evidence="4">ATCC 52028</strain>
    </source>
</reference>
<dbReference type="OrthoDB" id="435593at2759"/>
<evidence type="ECO:0000313" key="4">
    <source>
        <dbReference type="Proteomes" id="UP000274922"/>
    </source>
</evidence>
<dbReference type="Proteomes" id="UP000274922">
    <property type="component" value="Unassembled WGS sequence"/>
</dbReference>
<accession>A0A4P9X5I1</accession>
<dbReference type="Pfam" id="PF24140">
    <property type="entry name" value="TPR_TNPO3_IPO13_3rd"/>
    <property type="match status" value="1"/>
</dbReference>
<sequence>MDAAASPRRPPMAAAHGHGHGHGGASMTATAAAEAEAAAMGLGPLAPGVPVALEQVQLALQVMYTPRQVPARITIANVWLQDFQKLPDAWRIATEQLRDPTLARPARLFFAQTLRQKTRHDVLDLPDHASRAALRESLCASVALPAIAGDVLVRLQLCLALADLALQGEWERPVPDMLARFSPPGTPAPPAHTRVLIDFLRVLPEELNGGRLQLDRRQMIDLAERVLRSAADETLQFLLGVLEAGVHAGDEDLQAEVLTTIESWLRDGDLDAVKISDTPITQYLIHCLQPEHPVMPNAFQAAAELVTALTRVRPDTPFFQQILGHLPTMTATLTAMTHDPVNDGGKDAEFARGACNLVGAVVGCWLDLILDADLGALVHIVNVLLACTDDPDLALVQYTFDAWFTLTSRLLDFPNPAPLELCKPAYLRLVDIVIRLLRYPEPRADPTGRPTTPGEALAGPLSNHFADAALFGSAQDHDDFKEFRYAIGDLLKDCVLILGEEVALSIPAAMVRPYCDGDALQAATAAGTPGLEVPSAVAAATPTATTPVTPAGLPPHVSWQALEAPMFALRAMGKEVSPRCEILSQIIASLPALPRHPKILYAAILVIGRYSDWTAAHPEFLPSQLEFVISHGFNDTVSMAAAAQTLKYICESCGHHMVRFLRELHQFYLQILSRGNQAVSEEDKLQVTEALAHVIAALSLIESGHTYLQFAQAIGEQLASKLAEAQQHQTTSAGMSADALNASPIVQDSKTLMRQFACLTEYVRPHRFVAALQGHTDPQGHGAGFNSGSQMDALMDVNRRVQGLLQTFWQVTNAFLDVWPQHHLLGETIGRLFRGLFAGCHAANHLRPLYPTLYHTIGTRFDASRDASWLWIFEQSIKRIGRTPRDVVAVEAATVSDAQNQMRSLYRDNRDGMIILPDPELETLIGELHHRVSQATFVAMQATSLQHDPDLVDDFFGLQTELLKRVPHVIHASGTNYMALLGPAAACLEVEHLRALETVLTFLRELVCAASETARDSDLTLRHVLQTHCGTLLTQLYRGMLFAFPLDSALFGDVGVLIRDVCAHVLPPEGVADALLGALDAAGISEAQCPTALRHQHVAALTRALGQSSRYLGTAFLEFATQFRRRNLSRKN</sequence>
<keyword evidence="4" id="KW-1185">Reference proteome</keyword>
<proteinExistence type="predicted"/>
<organism evidence="3 4">
    <name type="scientific">Caulochytrium protostelioides</name>
    <dbReference type="NCBI Taxonomy" id="1555241"/>
    <lineage>
        <taxon>Eukaryota</taxon>
        <taxon>Fungi</taxon>
        <taxon>Fungi incertae sedis</taxon>
        <taxon>Chytridiomycota</taxon>
        <taxon>Chytridiomycota incertae sedis</taxon>
        <taxon>Chytridiomycetes</taxon>
        <taxon>Caulochytriales</taxon>
        <taxon>Caulochytriaceae</taxon>
        <taxon>Caulochytrium</taxon>
    </lineage>
</organism>
<evidence type="ECO:0000313" key="3">
    <source>
        <dbReference type="EMBL" id="RKP00375.1"/>
    </source>
</evidence>
<feature type="domain" description="Exportin-1/Importin-beta-like" evidence="2">
    <location>
        <begin position="152"/>
        <end position="303"/>
    </location>
</feature>